<reference evidence="2 3" key="1">
    <citation type="submission" date="2019-08" db="EMBL/GenBank/DDBJ databases">
        <title>Deep-cultivation of Planctomycetes and their phenomic and genomic characterization uncovers novel biology.</title>
        <authorList>
            <person name="Wiegand S."/>
            <person name="Jogler M."/>
            <person name="Boedeker C."/>
            <person name="Pinto D."/>
            <person name="Vollmers J."/>
            <person name="Rivas-Marin E."/>
            <person name="Kohn T."/>
            <person name="Peeters S.H."/>
            <person name="Heuer A."/>
            <person name="Rast P."/>
            <person name="Oberbeckmann S."/>
            <person name="Bunk B."/>
            <person name="Jeske O."/>
            <person name="Meyerdierks A."/>
            <person name="Storesund J.E."/>
            <person name="Kallscheuer N."/>
            <person name="Luecker S."/>
            <person name="Lage O.M."/>
            <person name="Pohl T."/>
            <person name="Merkel B.J."/>
            <person name="Hornburger P."/>
            <person name="Mueller R.-W."/>
            <person name="Bruemmer F."/>
            <person name="Labrenz M."/>
            <person name="Spormann A.M."/>
            <person name="Op den Camp H."/>
            <person name="Overmann J."/>
            <person name="Amann R."/>
            <person name="Jetten M.S.M."/>
            <person name="Mascher T."/>
            <person name="Medema M.H."/>
            <person name="Devos D.P."/>
            <person name="Kaster A.-K."/>
            <person name="Ovreas L."/>
            <person name="Rohde M."/>
            <person name="Galperin M.Y."/>
            <person name="Jogler C."/>
        </authorList>
    </citation>
    <scope>NUCLEOTIDE SEQUENCE [LARGE SCALE GENOMIC DNA]</scope>
    <source>
        <strain evidence="2 3">OJF2</strain>
    </source>
</reference>
<dbReference type="Gene3D" id="1.25.40.10">
    <property type="entry name" value="Tetratricopeptide repeat domain"/>
    <property type="match status" value="1"/>
</dbReference>
<feature type="transmembrane region" description="Helical" evidence="1">
    <location>
        <begin position="48"/>
        <end position="67"/>
    </location>
</feature>
<feature type="transmembrane region" description="Helical" evidence="1">
    <location>
        <begin position="182"/>
        <end position="204"/>
    </location>
</feature>
<name>A0A5B9W103_9BACT</name>
<feature type="transmembrane region" description="Helical" evidence="1">
    <location>
        <begin position="216"/>
        <end position="237"/>
    </location>
</feature>
<keyword evidence="1" id="KW-1133">Transmembrane helix</keyword>
<evidence type="ECO:0000313" key="2">
    <source>
        <dbReference type="EMBL" id="QEH34223.1"/>
    </source>
</evidence>
<dbReference type="OrthoDB" id="3078567at2"/>
<dbReference type="KEGG" id="agv:OJF2_27580"/>
<dbReference type="InterPro" id="IPR011990">
    <property type="entry name" value="TPR-like_helical_dom_sf"/>
</dbReference>
<dbReference type="AlphaFoldDB" id="A0A5B9W103"/>
<organism evidence="2 3">
    <name type="scientific">Aquisphaera giovannonii</name>
    <dbReference type="NCBI Taxonomy" id="406548"/>
    <lineage>
        <taxon>Bacteria</taxon>
        <taxon>Pseudomonadati</taxon>
        <taxon>Planctomycetota</taxon>
        <taxon>Planctomycetia</taxon>
        <taxon>Isosphaerales</taxon>
        <taxon>Isosphaeraceae</taxon>
        <taxon>Aquisphaera</taxon>
    </lineage>
</organism>
<proteinExistence type="predicted"/>
<feature type="transmembrane region" description="Helical" evidence="1">
    <location>
        <begin position="79"/>
        <end position="99"/>
    </location>
</feature>
<keyword evidence="3" id="KW-1185">Reference proteome</keyword>
<protein>
    <recommendedName>
        <fullName evidence="4">Tetratricopeptide repeat protein</fullName>
    </recommendedName>
</protein>
<gene>
    <name evidence="2" type="ORF">OJF2_27580</name>
</gene>
<dbReference type="EMBL" id="CP042997">
    <property type="protein sequence ID" value="QEH34223.1"/>
    <property type="molecule type" value="Genomic_DNA"/>
</dbReference>
<dbReference type="Proteomes" id="UP000324233">
    <property type="component" value="Chromosome"/>
</dbReference>
<keyword evidence="1" id="KW-0472">Membrane</keyword>
<evidence type="ECO:0008006" key="4">
    <source>
        <dbReference type="Google" id="ProtNLM"/>
    </source>
</evidence>
<accession>A0A5B9W103</accession>
<evidence type="ECO:0000256" key="1">
    <source>
        <dbReference type="SAM" id="Phobius"/>
    </source>
</evidence>
<evidence type="ECO:0000313" key="3">
    <source>
        <dbReference type="Proteomes" id="UP000324233"/>
    </source>
</evidence>
<keyword evidence="1" id="KW-0812">Transmembrane</keyword>
<dbReference type="SUPFAM" id="SSF48452">
    <property type="entry name" value="TPR-like"/>
    <property type="match status" value="1"/>
</dbReference>
<sequence length="441" mass="49730">MHCLASRALAVLAALLLIVALVKPWMEVPVDIRERPGEKVECIAARPRSAIPFRITCLAFSLVMGFGHVWHRRTSDRKAVLAAAFLSSQLFFPYVVMAWEPPLSARANWLHMQHENLTWLGGDLCTNLEYGRKSWKDSIYMVDTPRQINVVRLPSSGLGAFQFGRLMTWFEMLGYSNRFCQFVRMGWITAILGTTLLIMAECLPGGRLRRGRVVRAAASGMATFVAGVLVAVAPVIAASLELDRCRDSVARGLYDEAEEHLMRAKRRLPAFGEDTFYVAQLGLLDFRRGRLDTAAGRLFEANLLERQGRYAQSMDMYQDVLAREPSGTAVHREALRAVLRAGLHALNGQRNDLACRWLEQVLRSEPCNLKANYALQIAYLRAWRRGDLDRMVRRIVAIYGYFQMPTKEIVLAASHENALFAAYREHDLAAAQAHALKVRKP</sequence>
<dbReference type="RefSeq" id="WP_148594176.1">
    <property type="nucleotide sequence ID" value="NZ_CP042997.1"/>
</dbReference>